<organism evidence="1">
    <name type="scientific">Oryza brachyantha</name>
    <name type="common">malo sina</name>
    <dbReference type="NCBI Taxonomy" id="4533"/>
    <lineage>
        <taxon>Eukaryota</taxon>
        <taxon>Viridiplantae</taxon>
        <taxon>Streptophyta</taxon>
        <taxon>Embryophyta</taxon>
        <taxon>Tracheophyta</taxon>
        <taxon>Spermatophyta</taxon>
        <taxon>Magnoliopsida</taxon>
        <taxon>Liliopsida</taxon>
        <taxon>Poales</taxon>
        <taxon>Poaceae</taxon>
        <taxon>BOP clade</taxon>
        <taxon>Oryzoideae</taxon>
        <taxon>Oryzeae</taxon>
        <taxon>Oryzinae</taxon>
        <taxon>Oryza</taxon>
    </lineage>
</organism>
<dbReference type="PANTHER" id="PTHR47603:SF1">
    <property type="entry name" value="PPR CONTAINING-LIKE PROTEIN"/>
    <property type="match status" value="1"/>
</dbReference>
<reference evidence="1" key="2">
    <citation type="submission" date="2013-04" db="UniProtKB">
        <authorList>
            <consortium name="EnsemblPlants"/>
        </authorList>
    </citation>
    <scope>IDENTIFICATION</scope>
</reference>
<dbReference type="Gramene" id="OB11G14980.1">
    <property type="protein sequence ID" value="OB11G14980.1"/>
    <property type="gene ID" value="OB11G14980"/>
</dbReference>
<dbReference type="EnsemblPlants" id="OB11G14980.1">
    <property type="protein sequence ID" value="OB11G14980.1"/>
    <property type="gene ID" value="OB11G14980"/>
</dbReference>
<dbReference type="HOGENOM" id="CLU_3035562_0_0_1"/>
<keyword evidence="2" id="KW-1185">Reference proteome</keyword>
<name>J3N6R2_ORYBR</name>
<evidence type="ECO:0000313" key="1">
    <source>
        <dbReference type="EnsemblPlants" id="OB11G14980.1"/>
    </source>
</evidence>
<dbReference type="PANTHER" id="PTHR47603">
    <property type="entry name" value="PPR CONTAINING-LIKE PROTEIN"/>
    <property type="match status" value="1"/>
</dbReference>
<dbReference type="STRING" id="4533.J3N6R2"/>
<dbReference type="Proteomes" id="UP000006038">
    <property type="component" value="Chromosome 11"/>
</dbReference>
<dbReference type="AlphaFoldDB" id="J3N6R2"/>
<accession>J3N6R2</accession>
<reference evidence="1" key="1">
    <citation type="journal article" date="2013" name="Nat. Commun.">
        <title>Whole-genome sequencing of Oryza brachyantha reveals mechanisms underlying Oryza genome evolution.</title>
        <authorList>
            <person name="Chen J."/>
            <person name="Huang Q."/>
            <person name="Gao D."/>
            <person name="Wang J."/>
            <person name="Lang Y."/>
            <person name="Liu T."/>
            <person name="Li B."/>
            <person name="Bai Z."/>
            <person name="Luis Goicoechea J."/>
            <person name="Liang C."/>
            <person name="Chen C."/>
            <person name="Zhang W."/>
            <person name="Sun S."/>
            <person name="Liao Y."/>
            <person name="Zhang X."/>
            <person name="Yang L."/>
            <person name="Song C."/>
            <person name="Wang M."/>
            <person name="Shi J."/>
            <person name="Liu G."/>
            <person name="Liu J."/>
            <person name="Zhou H."/>
            <person name="Zhou W."/>
            <person name="Yu Q."/>
            <person name="An N."/>
            <person name="Chen Y."/>
            <person name="Cai Q."/>
            <person name="Wang B."/>
            <person name="Liu B."/>
            <person name="Min J."/>
            <person name="Huang Y."/>
            <person name="Wu H."/>
            <person name="Li Z."/>
            <person name="Zhang Y."/>
            <person name="Yin Y."/>
            <person name="Song W."/>
            <person name="Jiang J."/>
            <person name="Jackson S.A."/>
            <person name="Wing R.A."/>
            <person name="Wang J."/>
            <person name="Chen M."/>
        </authorList>
    </citation>
    <scope>NUCLEOTIDE SEQUENCE [LARGE SCALE GENOMIC DNA]</scope>
    <source>
        <strain evidence="1">cv. IRGC 101232</strain>
    </source>
</reference>
<protein>
    <submittedName>
        <fullName evidence="1">Uncharacterized protein</fullName>
    </submittedName>
</protein>
<evidence type="ECO:0000313" key="2">
    <source>
        <dbReference type="Proteomes" id="UP000006038"/>
    </source>
</evidence>
<proteinExistence type="predicted"/>
<sequence length="55" mass="6602">MLGIYYRNNRLDRLVKLFKNHEARGRKPPSNNIVQRVEDAYEMLGLIEEKKELLE</sequence>